<evidence type="ECO:0008006" key="2">
    <source>
        <dbReference type="Google" id="ProtNLM"/>
    </source>
</evidence>
<reference evidence="1" key="1">
    <citation type="submission" date="2018-05" db="EMBL/GenBank/DDBJ databases">
        <authorList>
            <person name="Lanie J.A."/>
            <person name="Ng W.-L."/>
            <person name="Kazmierczak K.M."/>
            <person name="Andrzejewski T.M."/>
            <person name="Davidsen T.M."/>
            <person name="Wayne K.J."/>
            <person name="Tettelin H."/>
            <person name="Glass J.I."/>
            <person name="Rusch D."/>
            <person name="Podicherti R."/>
            <person name="Tsui H.-C.T."/>
            <person name="Winkler M.E."/>
        </authorList>
    </citation>
    <scope>NUCLEOTIDE SEQUENCE</scope>
</reference>
<dbReference type="AlphaFoldDB" id="A0A382VCZ3"/>
<evidence type="ECO:0000313" key="1">
    <source>
        <dbReference type="EMBL" id="SVD44317.1"/>
    </source>
</evidence>
<dbReference type="InterPro" id="IPR029058">
    <property type="entry name" value="AB_hydrolase_fold"/>
</dbReference>
<dbReference type="EMBL" id="UINC01150974">
    <property type="protein sequence ID" value="SVD44317.1"/>
    <property type="molecule type" value="Genomic_DNA"/>
</dbReference>
<sequence length="165" mass="18604">TEIRTFHDFAANCAAKGFFKEDMSEFFHAWMIYALTGPELKASDNLRRDFGGIELTDDEARAYDAPFPDEIFMTGIRTLPSMGSMIDTDKSLAAWEALKQFEKPFLTVFGEYDLLVGSKRTQDTLINNVVGAKGLPHDRIPAGHFIQETQGEELARRLINFMVST</sequence>
<gene>
    <name evidence="1" type="ORF">METZ01_LOCUS397171</name>
</gene>
<protein>
    <recommendedName>
        <fullName evidence="2">AB hydrolase-1 domain-containing protein</fullName>
    </recommendedName>
</protein>
<accession>A0A382VCZ3</accession>
<organism evidence="1">
    <name type="scientific">marine metagenome</name>
    <dbReference type="NCBI Taxonomy" id="408172"/>
    <lineage>
        <taxon>unclassified sequences</taxon>
        <taxon>metagenomes</taxon>
        <taxon>ecological metagenomes</taxon>
    </lineage>
</organism>
<proteinExistence type="predicted"/>
<dbReference type="SUPFAM" id="SSF53474">
    <property type="entry name" value="alpha/beta-Hydrolases"/>
    <property type="match status" value="1"/>
</dbReference>
<dbReference type="Gene3D" id="3.40.50.1820">
    <property type="entry name" value="alpha/beta hydrolase"/>
    <property type="match status" value="1"/>
</dbReference>
<name>A0A382VCZ3_9ZZZZ</name>
<feature type="non-terminal residue" evidence="1">
    <location>
        <position position="1"/>
    </location>
</feature>